<reference evidence="2 3" key="1">
    <citation type="journal article" date="2019" name="Sci. Rep.">
        <title>Orb-weaving spider Araneus ventricosus genome elucidates the spidroin gene catalogue.</title>
        <authorList>
            <person name="Kono N."/>
            <person name="Nakamura H."/>
            <person name="Ohtoshi R."/>
            <person name="Moran D.A.P."/>
            <person name="Shinohara A."/>
            <person name="Yoshida Y."/>
            <person name="Fujiwara M."/>
            <person name="Mori M."/>
            <person name="Tomita M."/>
            <person name="Arakawa K."/>
        </authorList>
    </citation>
    <scope>NUCLEOTIDE SEQUENCE [LARGE SCALE GENOMIC DNA]</scope>
</reference>
<dbReference type="EMBL" id="BGPR01000163">
    <property type="protein sequence ID" value="GBM01004.1"/>
    <property type="molecule type" value="Genomic_DNA"/>
</dbReference>
<name>A0A4Y2CAE0_ARAVE</name>
<dbReference type="AlphaFoldDB" id="A0A4Y2CAE0"/>
<accession>A0A4Y2CAE0</accession>
<keyword evidence="1" id="KW-0472">Membrane</keyword>
<gene>
    <name evidence="2" type="ORF">AVEN_55517_1</name>
</gene>
<dbReference type="Proteomes" id="UP000499080">
    <property type="component" value="Unassembled WGS sequence"/>
</dbReference>
<keyword evidence="3" id="KW-1185">Reference proteome</keyword>
<proteinExistence type="predicted"/>
<sequence length="141" mass="15743">MDILPILKPQRGKISSNAMEGGNQKVSNNESIDVRLLGGAMETNSTVFVSFFKAISHKRTKNAITLRVPLVLAMPVGKISIGLSVSYLFLPSHFRLYVWVKTVGYSETISMVIRNFLNKLSSVGRMKSYYVCATTYIPTYK</sequence>
<keyword evidence="1" id="KW-1133">Transmembrane helix</keyword>
<evidence type="ECO:0000313" key="3">
    <source>
        <dbReference type="Proteomes" id="UP000499080"/>
    </source>
</evidence>
<keyword evidence="1" id="KW-0812">Transmembrane</keyword>
<feature type="transmembrane region" description="Helical" evidence="1">
    <location>
        <begin position="68"/>
        <end position="90"/>
    </location>
</feature>
<comment type="caution">
    <text evidence="2">The sequence shown here is derived from an EMBL/GenBank/DDBJ whole genome shotgun (WGS) entry which is preliminary data.</text>
</comment>
<protein>
    <submittedName>
        <fullName evidence="2">Uncharacterized protein</fullName>
    </submittedName>
</protein>
<evidence type="ECO:0000256" key="1">
    <source>
        <dbReference type="SAM" id="Phobius"/>
    </source>
</evidence>
<evidence type="ECO:0000313" key="2">
    <source>
        <dbReference type="EMBL" id="GBM01004.1"/>
    </source>
</evidence>
<organism evidence="2 3">
    <name type="scientific">Araneus ventricosus</name>
    <name type="common">Orbweaver spider</name>
    <name type="synonym">Epeira ventricosa</name>
    <dbReference type="NCBI Taxonomy" id="182803"/>
    <lineage>
        <taxon>Eukaryota</taxon>
        <taxon>Metazoa</taxon>
        <taxon>Ecdysozoa</taxon>
        <taxon>Arthropoda</taxon>
        <taxon>Chelicerata</taxon>
        <taxon>Arachnida</taxon>
        <taxon>Araneae</taxon>
        <taxon>Araneomorphae</taxon>
        <taxon>Entelegynae</taxon>
        <taxon>Araneoidea</taxon>
        <taxon>Araneidae</taxon>
        <taxon>Araneus</taxon>
    </lineage>
</organism>